<gene>
    <name evidence="3" type="ORF">B7463_g12157</name>
</gene>
<dbReference type="AlphaFoldDB" id="A0A3E2GSL7"/>
<dbReference type="InterPro" id="IPR005645">
    <property type="entry name" value="FSH-like_dom"/>
</dbReference>
<dbReference type="STRING" id="5539.A0A3E2GSL7"/>
<evidence type="ECO:0000313" key="4">
    <source>
        <dbReference type="Proteomes" id="UP000258309"/>
    </source>
</evidence>
<name>A0A3E2GSL7_SCYLI</name>
<feature type="non-terminal residue" evidence="3">
    <location>
        <position position="140"/>
    </location>
</feature>
<dbReference type="GO" id="GO:0019748">
    <property type="term" value="P:secondary metabolic process"/>
    <property type="evidence" value="ECO:0007669"/>
    <property type="project" value="TreeGrafter"/>
</dbReference>
<evidence type="ECO:0000259" key="2">
    <source>
        <dbReference type="Pfam" id="PF03959"/>
    </source>
</evidence>
<dbReference type="GO" id="GO:0016787">
    <property type="term" value="F:hydrolase activity"/>
    <property type="evidence" value="ECO:0007669"/>
    <property type="project" value="UniProtKB-KW"/>
</dbReference>
<feature type="domain" description="Serine hydrolase" evidence="2">
    <location>
        <begin position="24"/>
        <end position="119"/>
    </location>
</feature>
<feature type="non-terminal residue" evidence="3">
    <location>
        <position position="1"/>
    </location>
</feature>
<comment type="caution">
    <text evidence="3">The sequence shown here is derived from an EMBL/GenBank/DDBJ whole genome shotgun (WGS) entry which is preliminary data.</text>
</comment>
<protein>
    <recommendedName>
        <fullName evidence="2">Serine hydrolase domain-containing protein</fullName>
    </recommendedName>
</protein>
<organism evidence="3 4">
    <name type="scientific">Scytalidium lignicola</name>
    <name type="common">Hyphomycete</name>
    <dbReference type="NCBI Taxonomy" id="5539"/>
    <lineage>
        <taxon>Eukaryota</taxon>
        <taxon>Fungi</taxon>
        <taxon>Dikarya</taxon>
        <taxon>Ascomycota</taxon>
        <taxon>Pezizomycotina</taxon>
        <taxon>Leotiomycetes</taxon>
        <taxon>Leotiomycetes incertae sedis</taxon>
        <taxon>Scytalidium</taxon>
    </lineage>
</organism>
<dbReference type="GO" id="GO:0005737">
    <property type="term" value="C:cytoplasm"/>
    <property type="evidence" value="ECO:0007669"/>
    <property type="project" value="TreeGrafter"/>
</dbReference>
<keyword evidence="1" id="KW-0378">Hydrolase</keyword>
<proteinExistence type="predicted"/>
<dbReference type="OrthoDB" id="2094269at2759"/>
<dbReference type="EMBL" id="NCSJ02000493">
    <property type="protein sequence ID" value="RFU24181.1"/>
    <property type="molecule type" value="Genomic_DNA"/>
</dbReference>
<evidence type="ECO:0000256" key="1">
    <source>
        <dbReference type="ARBA" id="ARBA00022801"/>
    </source>
</evidence>
<dbReference type="PANTHER" id="PTHR48070">
    <property type="entry name" value="ESTERASE OVCA2"/>
    <property type="match status" value="1"/>
</dbReference>
<accession>A0A3E2GSL7</accession>
<dbReference type="PANTHER" id="PTHR48070:SF4">
    <property type="entry name" value="ESTERASE ALNB"/>
    <property type="match status" value="1"/>
</dbReference>
<dbReference type="InterPro" id="IPR050593">
    <property type="entry name" value="LovG"/>
</dbReference>
<dbReference type="Proteomes" id="UP000258309">
    <property type="component" value="Unassembled WGS sequence"/>
</dbReference>
<dbReference type="Pfam" id="PF03959">
    <property type="entry name" value="FSH1"/>
    <property type="match status" value="1"/>
</dbReference>
<keyword evidence="4" id="KW-1185">Reference proteome</keyword>
<reference evidence="3 4" key="1">
    <citation type="submission" date="2018-05" db="EMBL/GenBank/DDBJ databases">
        <title>Draft genome sequence of Scytalidium lignicola DSM 105466, a ubiquitous saprotrophic fungus.</title>
        <authorList>
            <person name="Buettner E."/>
            <person name="Gebauer A.M."/>
            <person name="Hofrichter M."/>
            <person name="Liers C."/>
            <person name="Kellner H."/>
        </authorList>
    </citation>
    <scope>NUCLEOTIDE SEQUENCE [LARGE SCALE GENOMIC DNA]</scope>
    <source>
        <strain evidence="3 4">DSM 105466</strain>
    </source>
</reference>
<sequence>MERAPTRTFFELSWVYLECPLSRELSKDQSIEFVFVDGELGSEPGPGVEGFFEPPYYTYFKWPRSAAPEDDQSVEIAYELIYDILTSDEGPFDGLVGFSHGATLAFGFLVHHAKTRQQQPIRSLGLRRCIPTLVAVRPNR</sequence>
<dbReference type="InterPro" id="IPR029058">
    <property type="entry name" value="AB_hydrolase_fold"/>
</dbReference>
<dbReference type="GO" id="GO:0005634">
    <property type="term" value="C:nucleus"/>
    <property type="evidence" value="ECO:0007669"/>
    <property type="project" value="TreeGrafter"/>
</dbReference>
<evidence type="ECO:0000313" key="3">
    <source>
        <dbReference type="EMBL" id="RFU24181.1"/>
    </source>
</evidence>
<dbReference type="Gene3D" id="3.40.50.1820">
    <property type="entry name" value="alpha/beta hydrolase"/>
    <property type="match status" value="1"/>
</dbReference>